<dbReference type="Proteomes" id="UP001597525">
    <property type="component" value="Unassembled WGS sequence"/>
</dbReference>
<evidence type="ECO:0000256" key="1">
    <source>
        <dbReference type="SAM" id="Coils"/>
    </source>
</evidence>
<evidence type="ECO:0000313" key="2">
    <source>
        <dbReference type="EMBL" id="MFD2970230.1"/>
    </source>
</evidence>
<proteinExistence type="predicted"/>
<dbReference type="EMBL" id="JBHUPB010000015">
    <property type="protein sequence ID" value="MFD2970230.1"/>
    <property type="molecule type" value="Genomic_DNA"/>
</dbReference>
<organism evidence="2 3">
    <name type="scientific">Sphingobacterium bambusae</name>
    <dbReference type="NCBI Taxonomy" id="662858"/>
    <lineage>
        <taxon>Bacteria</taxon>
        <taxon>Pseudomonadati</taxon>
        <taxon>Bacteroidota</taxon>
        <taxon>Sphingobacteriia</taxon>
        <taxon>Sphingobacteriales</taxon>
        <taxon>Sphingobacteriaceae</taxon>
        <taxon>Sphingobacterium</taxon>
    </lineage>
</organism>
<feature type="coiled-coil region" evidence="1">
    <location>
        <begin position="65"/>
        <end position="92"/>
    </location>
</feature>
<accession>A0ABW6BL58</accession>
<evidence type="ECO:0000313" key="3">
    <source>
        <dbReference type="Proteomes" id="UP001597525"/>
    </source>
</evidence>
<dbReference type="RefSeq" id="WP_320183711.1">
    <property type="nucleotide sequence ID" value="NZ_CP138332.1"/>
</dbReference>
<keyword evidence="3" id="KW-1185">Reference proteome</keyword>
<reference evidence="3" key="1">
    <citation type="journal article" date="2019" name="Int. J. Syst. Evol. Microbiol.">
        <title>The Global Catalogue of Microorganisms (GCM) 10K type strain sequencing project: providing services to taxonomists for standard genome sequencing and annotation.</title>
        <authorList>
            <consortium name="The Broad Institute Genomics Platform"/>
            <consortium name="The Broad Institute Genome Sequencing Center for Infectious Disease"/>
            <person name="Wu L."/>
            <person name="Ma J."/>
        </authorList>
    </citation>
    <scope>NUCLEOTIDE SEQUENCE [LARGE SCALE GENOMIC DNA]</scope>
    <source>
        <strain evidence="3">KCTC 22814</strain>
    </source>
</reference>
<gene>
    <name evidence="2" type="ORF">ACFS7Y_22755</name>
</gene>
<comment type="caution">
    <text evidence="2">The sequence shown here is derived from an EMBL/GenBank/DDBJ whole genome shotgun (WGS) entry which is preliminary data.</text>
</comment>
<feature type="coiled-coil region" evidence="1">
    <location>
        <begin position="181"/>
        <end position="208"/>
    </location>
</feature>
<sequence>MMKTETMYTKHALRTIILRFDRQKKAPAFETLALRYFQELHDRTLQLKQQVLRGRRAAFPFTLLIEDVEELLEQAESMLQQLSVMLPEHREKQTVEEQLRKLLHDIPQQQGEFVQDLIRETQQFYQYDSDLQQYEQWMEETAFPQFHQVFQRYQECAIDIVSFDRDLEDFKGVLGAVKRQEEKYFDSMNELIERYDDLNQQIADFFDKVADFDPGLVP</sequence>
<keyword evidence="1" id="KW-0175">Coiled coil</keyword>
<name>A0ABW6BL58_9SPHI</name>
<protein>
    <submittedName>
        <fullName evidence="2">Uncharacterized protein</fullName>
    </submittedName>
</protein>